<evidence type="ECO:0000259" key="9">
    <source>
        <dbReference type="PROSITE" id="PS50262"/>
    </source>
</evidence>
<dbReference type="Proteomes" id="UP000534107">
    <property type="component" value="Unassembled WGS sequence"/>
</dbReference>
<feature type="transmembrane region" description="Helical" evidence="8">
    <location>
        <begin position="27"/>
        <end position="51"/>
    </location>
</feature>
<dbReference type="GO" id="GO:0007186">
    <property type="term" value="P:G protein-coupled receptor signaling pathway"/>
    <property type="evidence" value="ECO:0007669"/>
    <property type="project" value="InterPro"/>
</dbReference>
<gene>
    <name evidence="10" type="primary">Or10a4</name>
    <name evidence="10" type="ORF">BUCCAP_R12366</name>
</gene>
<evidence type="ECO:0000313" key="10">
    <source>
        <dbReference type="EMBL" id="NXH20519.1"/>
    </source>
</evidence>
<evidence type="ECO:0000256" key="8">
    <source>
        <dbReference type="SAM" id="Phobius"/>
    </source>
</evidence>
<evidence type="ECO:0000256" key="3">
    <source>
        <dbReference type="ARBA" id="ARBA00022606"/>
    </source>
</evidence>
<keyword evidence="5 8" id="KW-1133">Transmembrane helix</keyword>
<dbReference type="PRINTS" id="PR00245">
    <property type="entry name" value="OLFACTORYR"/>
</dbReference>
<evidence type="ECO:0000256" key="7">
    <source>
        <dbReference type="ARBA" id="ARBA00023224"/>
    </source>
</evidence>
<sequence>FLLIIVSYIQIFHIIFKMPSAGGKRKSFSACLSHLVVVILFYSSGIVTYLRPKAFYSSNSNKLLSLFYTLMSPVMNPLVYSLRNNEVK</sequence>
<feature type="non-terminal residue" evidence="10">
    <location>
        <position position="1"/>
    </location>
</feature>
<organism evidence="10 11">
    <name type="scientific">Bucco capensis</name>
    <name type="common">collared puffbird</name>
    <dbReference type="NCBI Taxonomy" id="135168"/>
    <lineage>
        <taxon>Eukaryota</taxon>
        <taxon>Metazoa</taxon>
        <taxon>Chordata</taxon>
        <taxon>Craniata</taxon>
        <taxon>Vertebrata</taxon>
        <taxon>Euteleostomi</taxon>
        <taxon>Archelosauria</taxon>
        <taxon>Archosauria</taxon>
        <taxon>Dinosauria</taxon>
        <taxon>Saurischia</taxon>
        <taxon>Theropoda</taxon>
        <taxon>Coelurosauria</taxon>
        <taxon>Aves</taxon>
        <taxon>Neognathae</taxon>
        <taxon>Neoaves</taxon>
        <taxon>Telluraves</taxon>
        <taxon>Coraciimorphae</taxon>
        <taxon>Piciformes</taxon>
        <taxon>Bucconidae</taxon>
        <taxon>Bucco</taxon>
    </lineage>
</organism>
<dbReference type="GO" id="GO:0004984">
    <property type="term" value="F:olfactory receptor activity"/>
    <property type="evidence" value="ECO:0007669"/>
    <property type="project" value="InterPro"/>
</dbReference>
<dbReference type="SUPFAM" id="SSF81321">
    <property type="entry name" value="Family A G protein-coupled receptor-like"/>
    <property type="match status" value="1"/>
</dbReference>
<dbReference type="Pfam" id="PF13853">
    <property type="entry name" value="7tm_4"/>
    <property type="match status" value="1"/>
</dbReference>
<protein>
    <submittedName>
        <fullName evidence="10">O10A4 protein</fullName>
    </submittedName>
</protein>
<dbReference type="AlphaFoldDB" id="A0A7K9I3G0"/>
<evidence type="ECO:0000256" key="5">
    <source>
        <dbReference type="ARBA" id="ARBA00022989"/>
    </source>
</evidence>
<keyword evidence="3" id="KW-0716">Sensory transduction</keyword>
<dbReference type="InterPro" id="IPR000725">
    <property type="entry name" value="Olfact_rcpt"/>
</dbReference>
<dbReference type="PROSITE" id="PS50262">
    <property type="entry name" value="G_PROTEIN_RECEP_F1_2"/>
    <property type="match status" value="1"/>
</dbReference>
<dbReference type="InterPro" id="IPR017452">
    <property type="entry name" value="GPCR_Rhodpsn_7TM"/>
</dbReference>
<evidence type="ECO:0000256" key="1">
    <source>
        <dbReference type="ARBA" id="ARBA00004651"/>
    </source>
</evidence>
<comment type="caution">
    <text evidence="10">The sequence shown here is derived from an EMBL/GenBank/DDBJ whole genome shotgun (WGS) entry which is preliminary data.</text>
</comment>
<keyword evidence="11" id="KW-1185">Reference proteome</keyword>
<keyword evidence="2" id="KW-1003">Cell membrane</keyword>
<dbReference type="GO" id="GO:0005886">
    <property type="term" value="C:plasma membrane"/>
    <property type="evidence" value="ECO:0007669"/>
    <property type="project" value="UniProtKB-SubCell"/>
</dbReference>
<dbReference type="EMBL" id="VWZO01018424">
    <property type="protein sequence ID" value="NXH20519.1"/>
    <property type="molecule type" value="Genomic_DNA"/>
</dbReference>
<evidence type="ECO:0000256" key="2">
    <source>
        <dbReference type="ARBA" id="ARBA00022475"/>
    </source>
</evidence>
<accession>A0A7K9I3G0</accession>
<proteinExistence type="predicted"/>
<evidence type="ECO:0000256" key="4">
    <source>
        <dbReference type="ARBA" id="ARBA00022692"/>
    </source>
</evidence>
<name>A0A7K9I3G0_9PICI</name>
<feature type="domain" description="G-protein coupled receptors family 1 profile" evidence="9">
    <location>
        <begin position="1"/>
        <end position="80"/>
    </location>
</feature>
<evidence type="ECO:0000256" key="6">
    <source>
        <dbReference type="ARBA" id="ARBA00023136"/>
    </source>
</evidence>
<dbReference type="Gene3D" id="1.20.1070.10">
    <property type="entry name" value="Rhodopsin 7-helix transmembrane proteins"/>
    <property type="match status" value="1"/>
</dbReference>
<comment type="subcellular location">
    <subcellularLocation>
        <location evidence="1">Cell membrane</location>
        <topology evidence="1">Multi-pass membrane protein</topology>
    </subcellularLocation>
</comment>
<feature type="transmembrane region" description="Helical" evidence="8">
    <location>
        <begin position="63"/>
        <end position="82"/>
    </location>
</feature>
<feature type="non-terminal residue" evidence="10">
    <location>
        <position position="88"/>
    </location>
</feature>
<keyword evidence="4 8" id="KW-0812">Transmembrane</keyword>
<keyword evidence="7" id="KW-0807">Transducer</keyword>
<keyword evidence="6 8" id="KW-0472">Membrane</keyword>
<dbReference type="OrthoDB" id="9975554at2759"/>
<dbReference type="PANTHER" id="PTHR26453">
    <property type="entry name" value="OLFACTORY RECEPTOR"/>
    <property type="match status" value="1"/>
</dbReference>
<reference evidence="10 11" key="1">
    <citation type="submission" date="2019-09" db="EMBL/GenBank/DDBJ databases">
        <title>Bird 10,000 Genomes (B10K) Project - Family phase.</title>
        <authorList>
            <person name="Zhang G."/>
        </authorList>
    </citation>
    <scope>NUCLEOTIDE SEQUENCE [LARGE SCALE GENOMIC DNA]</scope>
    <source>
        <strain evidence="10">B10K-DU-001-16</strain>
        <tissue evidence="10">Muscle</tissue>
    </source>
</reference>
<evidence type="ECO:0000313" key="11">
    <source>
        <dbReference type="Proteomes" id="UP000534107"/>
    </source>
</evidence>